<dbReference type="InterPro" id="IPR018499">
    <property type="entry name" value="Tetraspanin/Peripherin"/>
</dbReference>
<organism evidence="7 8">
    <name type="scientific">Ricinus communis</name>
    <name type="common">Castor bean</name>
    <dbReference type="NCBI Taxonomy" id="3988"/>
    <lineage>
        <taxon>Eukaryota</taxon>
        <taxon>Viridiplantae</taxon>
        <taxon>Streptophyta</taxon>
        <taxon>Embryophyta</taxon>
        <taxon>Tracheophyta</taxon>
        <taxon>Spermatophyta</taxon>
        <taxon>Magnoliopsida</taxon>
        <taxon>eudicotyledons</taxon>
        <taxon>Gunneridae</taxon>
        <taxon>Pentapetalae</taxon>
        <taxon>rosids</taxon>
        <taxon>fabids</taxon>
        <taxon>Malpighiales</taxon>
        <taxon>Euphorbiaceae</taxon>
        <taxon>Acalyphoideae</taxon>
        <taxon>Acalypheae</taxon>
        <taxon>Ricinus</taxon>
    </lineage>
</organism>
<name>B9S1M5_RICCO</name>
<dbReference type="GO" id="GO:0009506">
    <property type="term" value="C:plasmodesma"/>
    <property type="evidence" value="ECO:0000318"/>
    <property type="project" value="GO_Central"/>
</dbReference>
<dbReference type="STRING" id="3988.B9S1M5"/>
<dbReference type="InParanoid" id="B9S1M5"/>
<dbReference type="GO" id="GO:0005886">
    <property type="term" value="C:plasma membrane"/>
    <property type="evidence" value="ECO:0000318"/>
    <property type="project" value="GO_Central"/>
</dbReference>
<sequence>MARMSCCFFCVMNMMTLLISMIIVGQISKTWRPVIIMYGSAPCAGFLKMPILSLGISILIASVIGLIALFCRVLCLHRVYLWVMLLIIIALFSFIVFSLLVTSKGPREESSGREYSLRQFSGWLRRNVVDVKNWFGINNCLVKADVCNSFGKKLSVLPAAVVWEVVSPVESGCCKPPPQCGYKFKNVSYWEEPKSGLTSMDVDCVTWKNEEDTVCYSCESCKAGYLVQVRDDWLILNAFNICFLIYLLIVLAIGFFSLPNPSEANKFSSV</sequence>
<keyword evidence="8" id="KW-1185">Reference proteome</keyword>
<feature type="transmembrane region" description="Helical" evidence="6">
    <location>
        <begin position="79"/>
        <end position="101"/>
    </location>
</feature>
<comment type="similarity">
    <text evidence="2">Belongs to the tetraspanin (TM4SF) family.</text>
</comment>
<dbReference type="eggNOG" id="ENOG502QTNI">
    <property type="taxonomic scope" value="Eukaryota"/>
</dbReference>
<evidence type="ECO:0000256" key="1">
    <source>
        <dbReference type="ARBA" id="ARBA00004141"/>
    </source>
</evidence>
<keyword evidence="3 6" id="KW-0812">Transmembrane</keyword>
<dbReference type="Pfam" id="PF00335">
    <property type="entry name" value="Tetraspanin"/>
    <property type="match status" value="1"/>
</dbReference>
<feature type="transmembrane region" description="Helical" evidence="6">
    <location>
        <begin position="7"/>
        <end position="27"/>
    </location>
</feature>
<feature type="transmembrane region" description="Helical" evidence="6">
    <location>
        <begin position="47"/>
        <end position="70"/>
    </location>
</feature>
<dbReference type="PANTHER" id="PTHR32191">
    <property type="entry name" value="TETRASPANIN-8-RELATED"/>
    <property type="match status" value="1"/>
</dbReference>
<proteinExistence type="inferred from homology"/>
<evidence type="ECO:0000313" key="8">
    <source>
        <dbReference type="Proteomes" id="UP000008311"/>
    </source>
</evidence>
<comment type="subcellular location">
    <subcellularLocation>
        <location evidence="1">Membrane</location>
        <topology evidence="1">Multi-pass membrane protein</topology>
    </subcellularLocation>
</comment>
<evidence type="ECO:0000256" key="6">
    <source>
        <dbReference type="SAM" id="Phobius"/>
    </source>
</evidence>
<evidence type="ECO:0000256" key="2">
    <source>
        <dbReference type="ARBA" id="ARBA00006840"/>
    </source>
</evidence>
<accession>B9S1M5</accession>
<dbReference type="OMA" id="CGYKFKN"/>
<dbReference type="OrthoDB" id="672773at2759"/>
<evidence type="ECO:0000256" key="5">
    <source>
        <dbReference type="ARBA" id="ARBA00023136"/>
    </source>
</evidence>
<evidence type="ECO:0008006" key="9">
    <source>
        <dbReference type="Google" id="ProtNLM"/>
    </source>
</evidence>
<evidence type="ECO:0000256" key="4">
    <source>
        <dbReference type="ARBA" id="ARBA00022989"/>
    </source>
</evidence>
<gene>
    <name evidence="7" type="ORF">RCOM_0866550</name>
</gene>
<dbReference type="EMBL" id="EQ973844">
    <property type="protein sequence ID" value="EEF42494.1"/>
    <property type="molecule type" value="Genomic_DNA"/>
</dbReference>
<protein>
    <recommendedName>
        <fullName evidence="9">Senescence-associated protein</fullName>
    </recommendedName>
</protein>
<evidence type="ECO:0000256" key="3">
    <source>
        <dbReference type="ARBA" id="ARBA00022692"/>
    </source>
</evidence>
<keyword evidence="4 6" id="KW-1133">Transmembrane helix</keyword>
<dbReference type="GO" id="GO:0009734">
    <property type="term" value="P:auxin-activated signaling pathway"/>
    <property type="evidence" value="ECO:0007669"/>
    <property type="project" value="InterPro"/>
</dbReference>
<evidence type="ECO:0000313" key="7">
    <source>
        <dbReference type="EMBL" id="EEF42494.1"/>
    </source>
</evidence>
<reference evidence="8" key="1">
    <citation type="journal article" date="2010" name="Nat. Biotechnol.">
        <title>Draft genome sequence of the oilseed species Ricinus communis.</title>
        <authorList>
            <person name="Chan A.P."/>
            <person name="Crabtree J."/>
            <person name="Zhao Q."/>
            <person name="Lorenzi H."/>
            <person name="Orvis J."/>
            <person name="Puiu D."/>
            <person name="Melake-Berhan A."/>
            <person name="Jones K.M."/>
            <person name="Redman J."/>
            <person name="Chen G."/>
            <person name="Cahoon E.B."/>
            <person name="Gedil M."/>
            <person name="Stanke M."/>
            <person name="Haas B.J."/>
            <person name="Wortman J.R."/>
            <person name="Fraser-Liggett C.M."/>
            <person name="Ravel J."/>
            <person name="Rabinowicz P.D."/>
        </authorList>
    </citation>
    <scope>NUCLEOTIDE SEQUENCE [LARGE SCALE GENOMIC DNA]</scope>
    <source>
        <strain evidence="8">cv. Hale</strain>
    </source>
</reference>
<dbReference type="InterPro" id="IPR044991">
    <property type="entry name" value="TET_plant"/>
</dbReference>
<dbReference type="AlphaFoldDB" id="B9S1M5"/>
<feature type="transmembrane region" description="Helical" evidence="6">
    <location>
        <begin position="234"/>
        <end position="258"/>
    </location>
</feature>
<keyword evidence="5 6" id="KW-0472">Membrane</keyword>
<dbReference type="Proteomes" id="UP000008311">
    <property type="component" value="Unassembled WGS sequence"/>
</dbReference>